<protein>
    <recommendedName>
        <fullName evidence="1">DUF5678 domain-containing protein</fullName>
    </recommendedName>
</protein>
<feature type="domain" description="DUF5678" evidence="1">
    <location>
        <begin position="27"/>
        <end position="65"/>
    </location>
</feature>
<accession>A0A1F4VA71</accession>
<dbReference type="Pfam" id="PF18929">
    <property type="entry name" value="DUF5678"/>
    <property type="match status" value="1"/>
</dbReference>
<dbReference type="Proteomes" id="UP000179005">
    <property type="component" value="Unassembled WGS sequence"/>
</dbReference>
<reference evidence="2 3" key="1">
    <citation type="journal article" date="2016" name="Nat. Commun.">
        <title>Thousands of microbial genomes shed light on interconnected biogeochemical processes in an aquifer system.</title>
        <authorList>
            <person name="Anantharaman K."/>
            <person name="Brown C.T."/>
            <person name="Hug L.A."/>
            <person name="Sharon I."/>
            <person name="Castelle C.J."/>
            <person name="Probst A.J."/>
            <person name="Thomas B.C."/>
            <person name="Singh A."/>
            <person name="Wilkins M.J."/>
            <person name="Karaoz U."/>
            <person name="Brodie E.L."/>
            <person name="Williams K.H."/>
            <person name="Hubbard S.S."/>
            <person name="Banfield J.F."/>
        </authorList>
    </citation>
    <scope>NUCLEOTIDE SEQUENCE [LARGE SCALE GENOMIC DNA]</scope>
</reference>
<evidence type="ECO:0000313" key="2">
    <source>
        <dbReference type="EMBL" id="OGC54102.1"/>
    </source>
</evidence>
<evidence type="ECO:0000259" key="1">
    <source>
        <dbReference type="Pfam" id="PF18929"/>
    </source>
</evidence>
<gene>
    <name evidence="2" type="ORF">A2797_02590</name>
</gene>
<dbReference type="EMBL" id="MEVC01000024">
    <property type="protein sequence ID" value="OGC54102.1"/>
    <property type="molecule type" value="Genomic_DNA"/>
</dbReference>
<dbReference type="STRING" id="1802619.A2797_02590"/>
<evidence type="ECO:0000313" key="3">
    <source>
        <dbReference type="Proteomes" id="UP000179005"/>
    </source>
</evidence>
<dbReference type="InterPro" id="IPR043734">
    <property type="entry name" value="DUF5678"/>
</dbReference>
<dbReference type="AlphaFoldDB" id="A0A1F4VA71"/>
<sequence length="87" mass="9911">MKVRVFRVDPNPPSIRALRYFEDHYEELSKKYGPGWIAVSAEGEVVSQGKTPTEVLAKIPKEHRGKVHIAHFRSPGNLGFRGLRRQS</sequence>
<proteinExistence type="predicted"/>
<organism evidence="2 3">
    <name type="scientific">candidate division WWE3 bacterium RIFCSPHIGHO2_01_FULL_48_15</name>
    <dbReference type="NCBI Taxonomy" id="1802619"/>
    <lineage>
        <taxon>Bacteria</taxon>
        <taxon>Katanobacteria</taxon>
    </lineage>
</organism>
<name>A0A1F4VA71_UNCKA</name>
<comment type="caution">
    <text evidence="2">The sequence shown here is derived from an EMBL/GenBank/DDBJ whole genome shotgun (WGS) entry which is preliminary data.</text>
</comment>